<evidence type="ECO:0000313" key="2">
    <source>
        <dbReference type="EMBL" id="ONK66901.1"/>
    </source>
</evidence>
<evidence type="ECO:0000256" key="1">
    <source>
        <dbReference type="SAM" id="MobiDB-lite"/>
    </source>
</evidence>
<dbReference type="EMBL" id="CM007386">
    <property type="protein sequence ID" value="ONK66901.1"/>
    <property type="molecule type" value="Genomic_DNA"/>
</dbReference>
<gene>
    <name evidence="2" type="ORF">A4U43_C06F13280</name>
</gene>
<evidence type="ECO:0000313" key="3">
    <source>
        <dbReference type="Proteomes" id="UP000243459"/>
    </source>
</evidence>
<organism evidence="2 3">
    <name type="scientific">Asparagus officinalis</name>
    <name type="common">Garden asparagus</name>
    <dbReference type="NCBI Taxonomy" id="4686"/>
    <lineage>
        <taxon>Eukaryota</taxon>
        <taxon>Viridiplantae</taxon>
        <taxon>Streptophyta</taxon>
        <taxon>Embryophyta</taxon>
        <taxon>Tracheophyta</taxon>
        <taxon>Spermatophyta</taxon>
        <taxon>Magnoliopsida</taxon>
        <taxon>Liliopsida</taxon>
        <taxon>Asparagales</taxon>
        <taxon>Asparagaceae</taxon>
        <taxon>Asparagoideae</taxon>
        <taxon>Asparagus</taxon>
    </lineage>
</organism>
<dbReference type="Gramene" id="ONK66901">
    <property type="protein sequence ID" value="ONK66901"/>
    <property type="gene ID" value="A4U43_C06F13280"/>
</dbReference>
<dbReference type="AlphaFoldDB" id="A0A5P1EQR2"/>
<protein>
    <submittedName>
        <fullName evidence="2">Uncharacterized protein</fullName>
    </submittedName>
</protein>
<sequence>MYDDDDDEDTSTGISGSYTGLGGVGKISEGIPDAVALQCLAHVPPSATTLSFSSSPDHVKQPSTAVSSSRLNAKVVQLKISSVF</sequence>
<feature type="compositionally biased region" description="Acidic residues" evidence="1">
    <location>
        <begin position="1"/>
        <end position="10"/>
    </location>
</feature>
<feature type="region of interest" description="Disordered" evidence="1">
    <location>
        <begin position="1"/>
        <end position="22"/>
    </location>
</feature>
<reference evidence="3" key="1">
    <citation type="journal article" date="2017" name="Nat. Commun.">
        <title>The asparagus genome sheds light on the origin and evolution of a young Y chromosome.</title>
        <authorList>
            <person name="Harkess A."/>
            <person name="Zhou J."/>
            <person name="Xu C."/>
            <person name="Bowers J.E."/>
            <person name="Van der Hulst R."/>
            <person name="Ayyampalayam S."/>
            <person name="Mercati F."/>
            <person name="Riccardi P."/>
            <person name="McKain M.R."/>
            <person name="Kakrana A."/>
            <person name="Tang H."/>
            <person name="Ray J."/>
            <person name="Groenendijk J."/>
            <person name="Arikit S."/>
            <person name="Mathioni S.M."/>
            <person name="Nakano M."/>
            <person name="Shan H."/>
            <person name="Telgmann-Rauber A."/>
            <person name="Kanno A."/>
            <person name="Yue Z."/>
            <person name="Chen H."/>
            <person name="Li W."/>
            <person name="Chen Y."/>
            <person name="Xu X."/>
            <person name="Zhang Y."/>
            <person name="Luo S."/>
            <person name="Chen H."/>
            <person name="Gao J."/>
            <person name="Mao Z."/>
            <person name="Pires J.C."/>
            <person name="Luo M."/>
            <person name="Kudrna D."/>
            <person name="Wing R.A."/>
            <person name="Meyers B.C."/>
            <person name="Yi K."/>
            <person name="Kong H."/>
            <person name="Lavrijsen P."/>
            <person name="Sunseri F."/>
            <person name="Falavigna A."/>
            <person name="Ye Y."/>
            <person name="Leebens-Mack J.H."/>
            <person name="Chen G."/>
        </authorList>
    </citation>
    <scope>NUCLEOTIDE SEQUENCE [LARGE SCALE GENOMIC DNA]</scope>
    <source>
        <strain evidence="3">cv. DH0086</strain>
    </source>
</reference>
<name>A0A5P1EQR2_ASPOF</name>
<dbReference type="Proteomes" id="UP000243459">
    <property type="component" value="Chromosome 6"/>
</dbReference>
<keyword evidence="3" id="KW-1185">Reference proteome</keyword>
<proteinExistence type="predicted"/>
<accession>A0A5P1EQR2</accession>